<accession>A0A8J7K047</accession>
<evidence type="ECO:0000259" key="6">
    <source>
        <dbReference type="PROSITE" id="PS50887"/>
    </source>
</evidence>
<evidence type="ECO:0000313" key="7">
    <source>
        <dbReference type="EMBL" id="MBE9399558.1"/>
    </source>
</evidence>
<dbReference type="SUPFAM" id="SSF55073">
    <property type="entry name" value="Nucleotide cyclase"/>
    <property type="match status" value="1"/>
</dbReference>
<evidence type="ECO:0000256" key="5">
    <source>
        <dbReference type="SAM" id="MobiDB-lite"/>
    </source>
</evidence>
<dbReference type="EC" id="2.7.7.65" evidence="2"/>
<feature type="coiled-coil region" evidence="4">
    <location>
        <begin position="323"/>
        <end position="364"/>
    </location>
</feature>
<protein>
    <recommendedName>
        <fullName evidence="2">diguanylate cyclase</fullName>
        <ecNumber evidence="2">2.7.7.65</ecNumber>
    </recommendedName>
</protein>
<dbReference type="Pfam" id="PF20975">
    <property type="entry name" value="DGCcoil"/>
    <property type="match status" value="1"/>
</dbReference>
<comment type="cofactor">
    <cofactor evidence="1">
        <name>Mg(2+)</name>
        <dbReference type="ChEBI" id="CHEBI:18420"/>
    </cofactor>
</comment>
<dbReference type="NCBIfam" id="TIGR00254">
    <property type="entry name" value="GGDEF"/>
    <property type="match status" value="1"/>
</dbReference>
<dbReference type="InterPro" id="IPR000160">
    <property type="entry name" value="GGDEF_dom"/>
</dbReference>
<feature type="compositionally biased region" description="Polar residues" evidence="5">
    <location>
        <begin position="160"/>
        <end position="169"/>
    </location>
</feature>
<dbReference type="PANTHER" id="PTHR45138:SF9">
    <property type="entry name" value="DIGUANYLATE CYCLASE DGCM-RELATED"/>
    <property type="match status" value="1"/>
</dbReference>
<evidence type="ECO:0000313" key="8">
    <source>
        <dbReference type="Proteomes" id="UP000640333"/>
    </source>
</evidence>
<dbReference type="InterPro" id="IPR050469">
    <property type="entry name" value="Diguanylate_Cyclase"/>
</dbReference>
<dbReference type="InterPro" id="IPR043128">
    <property type="entry name" value="Rev_trsase/Diguanyl_cyclase"/>
</dbReference>
<dbReference type="GO" id="GO:0052621">
    <property type="term" value="F:diguanylate cyclase activity"/>
    <property type="evidence" value="ECO:0007669"/>
    <property type="project" value="UniProtKB-EC"/>
</dbReference>
<organism evidence="7 8">
    <name type="scientific">Pontibacterium sinense</name>
    <dbReference type="NCBI Taxonomy" id="2781979"/>
    <lineage>
        <taxon>Bacteria</taxon>
        <taxon>Pseudomonadati</taxon>
        <taxon>Pseudomonadota</taxon>
        <taxon>Gammaproteobacteria</taxon>
        <taxon>Oceanospirillales</taxon>
        <taxon>Oceanospirillaceae</taxon>
        <taxon>Pontibacterium</taxon>
    </lineage>
</organism>
<reference evidence="7" key="1">
    <citation type="submission" date="2020-10" db="EMBL/GenBank/DDBJ databases">
        <title>Bacterium isolated from coastal waters sediment.</title>
        <authorList>
            <person name="Chen R.-J."/>
            <person name="Lu D.-C."/>
            <person name="Zhu K.-L."/>
            <person name="Du Z.-J."/>
        </authorList>
    </citation>
    <scope>NUCLEOTIDE SEQUENCE</scope>
    <source>
        <strain evidence="7">N1Y112</strain>
    </source>
</reference>
<feature type="compositionally biased region" description="Basic and acidic residues" evidence="5">
    <location>
        <begin position="76"/>
        <end position="93"/>
    </location>
</feature>
<dbReference type="Proteomes" id="UP000640333">
    <property type="component" value="Unassembled WGS sequence"/>
</dbReference>
<gene>
    <name evidence="7" type="ORF">IOQ59_20035</name>
</gene>
<dbReference type="AlphaFoldDB" id="A0A8J7K047"/>
<proteinExistence type="predicted"/>
<evidence type="ECO:0000256" key="2">
    <source>
        <dbReference type="ARBA" id="ARBA00012528"/>
    </source>
</evidence>
<dbReference type="FunFam" id="3.30.70.270:FF:000001">
    <property type="entry name" value="Diguanylate cyclase domain protein"/>
    <property type="match status" value="1"/>
</dbReference>
<dbReference type="EMBL" id="JADEYS010000030">
    <property type="protein sequence ID" value="MBE9399558.1"/>
    <property type="molecule type" value="Genomic_DNA"/>
</dbReference>
<evidence type="ECO:0000256" key="1">
    <source>
        <dbReference type="ARBA" id="ARBA00001946"/>
    </source>
</evidence>
<dbReference type="GO" id="GO:1902201">
    <property type="term" value="P:negative regulation of bacterial-type flagellum-dependent cell motility"/>
    <property type="evidence" value="ECO:0007669"/>
    <property type="project" value="TreeGrafter"/>
</dbReference>
<dbReference type="Pfam" id="PF00990">
    <property type="entry name" value="GGDEF"/>
    <property type="match status" value="1"/>
</dbReference>
<name>A0A8J7K047_9GAMM</name>
<dbReference type="CDD" id="cd01949">
    <property type="entry name" value="GGDEF"/>
    <property type="match status" value="1"/>
</dbReference>
<keyword evidence="4" id="KW-0175">Coiled coil</keyword>
<dbReference type="InterPro" id="IPR048516">
    <property type="entry name" value="DGCcoil"/>
</dbReference>
<evidence type="ECO:0000256" key="3">
    <source>
        <dbReference type="ARBA" id="ARBA00034247"/>
    </source>
</evidence>
<dbReference type="GO" id="GO:0043709">
    <property type="term" value="P:cell adhesion involved in single-species biofilm formation"/>
    <property type="evidence" value="ECO:0007669"/>
    <property type="project" value="TreeGrafter"/>
</dbReference>
<feature type="region of interest" description="Disordered" evidence="5">
    <location>
        <begin position="152"/>
        <end position="179"/>
    </location>
</feature>
<dbReference type="InterPro" id="IPR029787">
    <property type="entry name" value="Nucleotide_cyclase"/>
</dbReference>
<dbReference type="PANTHER" id="PTHR45138">
    <property type="entry name" value="REGULATORY COMPONENTS OF SENSORY TRANSDUCTION SYSTEM"/>
    <property type="match status" value="1"/>
</dbReference>
<dbReference type="SMART" id="SM00267">
    <property type="entry name" value="GGDEF"/>
    <property type="match status" value="1"/>
</dbReference>
<dbReference type="PROSITE" id="PS50887">
    <property type="entry name" value="GGDEF"/>
    <property type="match status" value="1"/>
</dbReference>
<comment type="catalytic activity">
    <reaction evidence="3">
        <text>2 GTP = 3',3'-c-di-GMP + 2 diphosphate</text>
        <dbReference type="Rhea" id="RHEA:24898"/>
        <dbReference type="ChEBI" id="CHEBI:33019"/>
        <dbReference type="ChEBI" id="CHEBI:37565"/>
        <dbReference type="ChEBI" id="CHEBI:58805"/>
        <dbReference type="EC" id="2.7.7.65"/>
    </reaction>
</comment>
<evidence type="ECO:0000256" key="4">
    <source>
        <dbReference type="SAM" id="Coils"/>
    </source>
</evidence>
<feature type="domain" description="GGDEF" evidence="6">
    <location>
        <begin position="395"/>
        <end position="525"/>
    </location>
</feature>
<feature type="region of interest" description="Disordered" evidence="5">
    <location>
        <begin position="64"/>
        <end position="93"/>
    </location>
</feature>
<dbReference type="Gene3D" id="3.30.70.270">
    <property type="match status" value="1"/>
</dbReference>
<keyword evidence="8" id="KW-1185">Reference proteome</keyword>
<sequence length="525" mass="59457">MSAQNEDWKQKYRELALEIEDTQSQFQKQEGLLNQIIGSMVLGLEGEDAKLDLELNELRAGLTQGGNGSTLGRVSKSLDKQIRRRDESREKQSKSILKAVQRWIRQLRYSTEEQHIHNLLDACEQRSKKLTEAAYELPALLTDLVELQAGMSAEQPEPSAENTTPTRTISETEDSSEEQRRLLQAVATELTMLLTGLPLSDQEADESRDLLRRIDEGIALADLPSMLRQIISLVGKSNGKGDEEFETYLLDLSSQLSEVESFIKESHHEQQSIGENQRKLDIQVRSNVQQLHETVKSSHDLKELKMAVAGKLQHVVQAMDDFKRDEDERETRLQERYENLLEKVEQMEQETREVRAHMEAEKARATTDALTGLPNRAAYDERIAEEVARWQRYQTHFSVAVGDLDFFKRINDTYGHLAGDKVLRLIAKVVKLKLRGSDFVARYGGEEFVILMPSTGATEAHQAVDKIRQAVAKSPFNFHGKPVTVTMSFGVSESKEGDNEESLFSRADEMLYKAKANGRNQAVIG</sequence>
<dbReference type="GO" id="GO:0005886">
    <property type="term" value="C:plasma membrane"/>
    <property type="evidence" value="ECO:0007669"/>
    <property type="project" value="TreeGrafter"/>
</dbReference>
<dbReference type="RefSeq" id="WP_193955253.1">
    <property type="nucleotide sequence ID" value="NZ_JADEYS010000030.1"/>
</dbReference>
<comment type="caution">
    <text evidence="7">The sequence shown here is derived from an EMBL/GenBank/DDBJ whole genome shotgun (WGS) entry which is preliminary data.</text>
</comment>